<reference evidence="2 4" key="3">
    <citation type="submission" date="2019-08" db="EMBL/GenBank/DDBJ databases">
        <authorList>
            <person name="Kuhnert P."/>
        </authorList>
    </citation>
    <scope>NUCLEOTIDE SEQUENCE [LARGE SCALE GENOMIC DNA]</scope>
    <source>
        <strain evidence="2 4">B36.5</strain>
    </source>
</reference>
<keyword evidence="1" id="KW-0808">Transferase</keyword>
<evidence type="ECO:0000313" key="2">
    <source>
        <dbReference type="EMBL" id="QEJ97123.1"/>
    </source>
</evidence>
<gene>
    <name evidence="1" type="primary">gctB</name>
    <name evidence="2" type="ORF">FUT82_03410</name>
    <name evidence="1" type="ORF">TPHV1_170008</name>
</gene>
<protein>
    <submittedName>
        <fullName evidence="2">CoA-transferase subunit beta</fullName>
    </submittedName>
    <submittedName>
        <fullName evidence="1">Glutaconate CoA-transferase subunit B</fullName>
        <ecNumber evidence="1">2.8.3.12</ecNumber>
    </submittedName>
</protein>
<accession>A0A0B7GUQ3</accession>
<evidence type="ECO:0000313" key="1">
    <source>
        <dbReference type="EMBL" id="CEM61277.1"/>
    </source>
</evidence>
<dbReference type="Proteomes" id="UP000042527">
    <property type="component" value="Unassembled WGS sequence"/>
</dbReference>
<dbReference type="InterPro" id="IPR004165">
    <property type="entry name" value="CoA_trans_fam_I"/>
</dbReference>
<evidence type="ECO:0000313" key="4">
    <source>
        <dbReference type="Proteomes" id="UP000323594"/>
    </source>
</evidence>
<dbReference type="EMBL" id="CDNC01000009">
    <property type="protein sequence ID" value="CEM61277.1"/>
    <property type="molecule type" value="Genomic_DNA"/>
</dbReference>
<dbReference type="InterPro" id="IPR037171">
    <property type="entry name" value="NagB/RpiA_transferase-like"/>
</dbReference>
<dbReference type="Gene3D" id="3.40.1080.10">
    <property type="entry name" value="Glutaconate Coenzyme A-transferase"/>
    <property type="match status" value="1"/>
</dbReference>
<evidence type="ECO:0000313" key="3">
    <source>
        <dbReference type="Proteomes" id="UP000042527"/>
    </source>
</evidence>
<dbReference type="SUPFAM" id="SSF100950">
    <property type="entry name" value="NagB/RpiA/CoA transferase-like"/>
    <property type="match status" value="1"/>
</dbReference>
<dbReference type="PANTHER" id="PTHR43293">
    <property type="entry name" value="ACETATE COA-TRANSFERASE YDIF"/>
    <property type="match status" value="1"/>
</dbReference>
<dbReference type="GeneID" id="57752019"/>
<reference evidence="1" key="2">
    <citation type="submission" date="2015-01" db="EMBL/GenBank/DDBJ databases">
        <authorList>
            <person name="Xiang T."/>
            <person name="Song Y."/>
            <person name="Huang L."/>
            <person name="Wang B."/>
            <person name="Wu P."/>
        </authorList>
    </citation>
    <scope>NUCLEOTIDE SEQUENCE [LARGE SCALE GENOMIC DNA]</scope>
    <source>
        <strain evidence="1">V1</strain>
    </source>
</reference>
<name>A0A0B7GUQ3_TREPH</name>
<dbReference type="OrthoDB" id="9805230at2"/>
<dbReference type="Pfam" id="PF01144">
    <property type="entry name" value="CoA_trans"/>
    <property type="match status" value="1"/>
</dbReference>
<dbReference type="PANTHER" id="PTHR43293:SF3">
    <property type="entry name" value="CHOLESTEROL RING-CLEAVING HYDROLASE IPDB SUBUNIT"/>
    <property type="match status" value="1"/>
</dbReference>
<dbReference type="SMART" id="SM00882">
    <property type="entry name" value="CoA_trans"/>
    <property type="match status" value="1"/>
</dbReference>
<sequence length="266" mass="29343">MTNYKNYTNKEMQAITIAKTIQDGQIVIVGTGLPLIGASLAKRIFAPNCKLIVESGLMDCNPIEVPRSVGDTRFMAHCGVQWPNVRFIGFETNEWLNDKDRMIAFIGGAQIDPYGNVNSTCIGDYHNPITRFTGSGGANGIATYSNTVIMMQHEKRRFIDKIDYVTSVGWGDGVGGREKLGLPGNRGPIAVVTDRGILKFDDKTKRMYLAGYYPTSSPEDVLENTGFELDVSKAVRLDAPDEAVIKMIREEIDPGQAFIKVPVEEK</sequence>
<dbReference type="AlphaFoldDB" id="A0A0B7GUQ3"/>
<dbReference type="Proteomes" id="UP000323594">
    <property type="component" value="Chromosome"/>
</dbReference>
<dbReference type="RefSeq" id="WP_024752974.1">
    <property type="nucleotide sequence ID" value="NZ_CDNC01000009.1"/>
</dbReference>
<dbReference type="GO" id="GO:0018730">
    <property type="term" value="F:glutaconate CoA-transferase activity"/>
    <property type="evidence" value="ECO:0007669"/>
    <property type="project" value="UniProtKB-EC"/>
</dbReference>
<keyword evidence="3" id="KW-1185">Reference proteome</keyword>
<reference evidence="3" key="1">
    <citation type="submission" date="2015-01" db="EMBL/GenBank/DDBJ databases">
        <authorList>
            <person name="Manzoor Shahid"/>
            <person name="Zubair Saima"/>
        </authorList>
    </citation>
    <scope>NUCLEOTIDE SEQUENCE [LARGE SCALE GENOMIC DNA]</scope>
    <source>
        <strain evidence="3">V1</strain>
    </source>
</reference>
<proteinExistence type="predicted"/>
<organism evidence="1 3">
    <name type="scientific">Treponema phagedenis</name>
    <dbReference type="NCBI Taxonomy" id="162"/>
    <lineage>
        <taxon>Bacteria</taxon>
        <taxon>Pseudomonadati</taxon>
        <taxon>Spirochaetota</taxon>
        <taxon>Spirochaetia</taxon>
        <taxon>Spirochaetales</taxon>
        <taxon>Treponemataceae</taxon>
        <taxon>Treponema</taxon>
    </lineage>
</organism>
<dbReference type="EC" id="2.8.3.12" evidence="1"/>
<dbReference type="EMBL" id="CP042817">
    <property type="protein sequence ID" value="QEJ97123.1"/>
    <property type="molecule type" value="Genomic_DNA"/>
</dbReference>